<comment type="caution">
    <text evidence="2">The sequence shown here is derived from an EMBL/GenBank/DDBJ whole genome shotgun (WGS) entry which is preliminary data.</text>
</comment>
<dbReference type="RefSeq" id="WP_344211288.1">
    <property type="nucleotide sequence ID" value="NZ_BAAAOS010000017.1"/>
</dbReference>
<dbReference type="Proteomes" id="UP001500393">
    <property type="component" value="Unassembled WGS sequence"/>
</dbReference>
<feature type="compositionally biased region" description="Basic and acidic residues" evidence="1">
    <location>
        <begin position="23"/>
        <end position="37"/>
    </location>
</feature>
<sequence>MGFMKSLVKGAVVAKLLQVAQRELSKPENQRKAKEMFQKVQQRRSGH</sequence>
<evidence type="ECO:0000313" key="2">
    <source>
        <dbReference type="EMBL" id="GAA1563188.1"/>
    </source>
</evidence>
<evidence type="ECO:0000256" key="1">
    <source>
        <dbReference type="SAM" id="MobiDB-lite"/>
    </source>
</evidence>
<name>A0ABN2CRN2_9ACTN</name>
<evidence type="ECO:0000313" key="3">
    <source>
        <dbReference type="Proteomes" id="UP001500393"/>
    </source>
</evidence>
<protein>
    <submittedName>
        <fullName evidence="2">Uncharacterized protein</fullName>
    </submittedName>
</protein>
<accession>A0ABN2CRN2</accession>
<reference evidence="2 3" key="1">
    <citation type="journal article" date="2019" name="Int. J. Syst. Evol. Microbiol.">
        <title>The Global Catalogue of Microorganisms (GCM) 10K type strain sequencing project: providing services to taxonomists for standard genome sequencing and annotation.</title>
        <authorList>
            <consortium name="The Broad Institute Genomics Platform"/>
            <consortium name="The Broad Institute Genome Sequencing Center for Infectious Disease"/>
            <person name="Wu L."/>
            <person name="Ma J."/>
        </authorList>
    </citation>
    <scope>NUCLEOTIDE SEQUENCE [LARGE SCALE GENOMIC DNA]</scope>
    <source>
        <strain evidence="2 3">JCM 14969</strain>
    </source>
</reference>
<feature type="region of interest" description="Disordered" evidence="1">
    <location>
        <begin position="23"/>
        <end position="47"/>
    </location>
</feature>
<gene>
    <name evidence="2" type="ORF">GCM10009789_15310</name>
</gene>
<proteinExistence type="predicted"/>
<keyword evidence="3" id="KW-1185">Reference proteome</keyword>
<organism evidence="2 3">
    <name type="scientific">Kribbella sancticallisti</name>
    <dbReference type="NCBI Taxonomy" id="460087"/>
    <lineage>
        <taxon>Bacteria</taxon>
        <taxon>Bacillati</taxon>
        <taxon>Actinomycetota</taxon>
        <taxon>Actinomycetes</taxon>
        <taxon>Propionibacteriales</taxon>
        <taxon>Kribbellaceae</taxon>
        <taxon>Kribbella</taxon>
    </lineage>
</organism>
<dbReference type="EMBL" id="BAAAOS010000017">
    <property type="protein sequence ID" value="GAA1563188.1"/>
    <property type="molecule type" value="Genomic_DNA"/>
</dbReference>